<accession>A0A0E9QD55</accession>
<proteinExistence type="predicted"/>
<protein>
    <submittedName>
        <fullName evidence="1">Uncharacterized protein</fullName>
    </submittedName>
</protein>
<sequence>MNIVMKYINIIYLIYTHLHFFDRADLWLYPKATTHKT</sequence>
<evidence type="ECO:0000313" key="1">
    <source>
        <dbReference type="EMBL" id="JAH14053.1"/>
    </source>
</evidence>
<organism evidence="1">
    <name type="scientific">Anguilla anguilla</name>
    <name type="common">European freshwater eel</name>
    <name type="synonym">Muraena anguilla</name>
    <dbReference type="NCBI Taxonomy" id="7936"/>
    <lineage>
        <taxon>Eukaryota</taxon>
        <taxon>Metazoa</taxon>
        <taxon>Chordata</taxon>
        <taxon>Craniata</taxon>
        <taxon>Vertebrata</taxon>
        <taxon>Euteleostomi</taxon>
        <taxon>Actinopterygii</taxon>
        <taxon>Neopterygii</taxon>
        <taxon>Teleostei</taxon>
        <taxon>Anguilliformes</taxon>
        <taxon>Anguillidae</taxon>
        <taxon>Anguilla</taxon>
    </lineage>
</organism>
<name>A0A0E9QD55_ANGAN</name>
<dbReference type="EMBL" id="GBXM01094524">
    <property type="protein sequence ID" value="JAH14053.1"/>
    <property type="molecule type" value="Transcribed_RNA"/>
</dbReference>
<reference evidence="1" key="1">
    <citation type="submission" date="2014-11" db="EMBL/GenBank/DDBJ databases">
        <authorList>
            <person name="Amaro Gonzalez C."/>
        </authorList>
    </citation>
    <scope>NUCLEOTIDE SEQUENCE</scope>
</reference>
<reference evidence="1" key="2">
    <citation type="journal article" date="2015" name="Fish Shellfish Immunol.">
        <title>Early steps in the European eel (Anguilla anguilla)-Vibrio vulnificus interaction in the gills: Role of the RtxA13 toxin.</title>
        <authorList>
            <person name="Callol A."/>
            <person name="Pajuelo D."/>
            <person name="Ebbesson L."/>
            <person name="Teles M."/>
            <person name="MacKenzie S."/>
            <person name="Amaro C."/>
        </authorList>
    </citation>
    <scope>NUCLEOTIDE SEQUENCE</scope>
</reference>
<dbReference type="AlphaFoldDB" id="A0A0E9QD55"/>